<dbReference type="Proteomes" id="UP001258017">
    <property type="component" value="Unassembled WGS sequence"/>
</dbReference>
<reference evidence="9" key="1">
    <citation type="submission" date="2021-08" db="EMBL/GenBank/DDBJ databases">
        <authorList>
            <person name="Misof B."/>
            <person name="Oliver O."/>
            <person name="Podsiadlowski L."/>
            <person name="Donath A."/>
            <person name="Peters R."/>
            <person name="Mayer C."/>
            <person name="Rust J."/>
            <person name="Gunkel S."/>
            <person name="Lesny P."/>
            <person name="Martin S."/>
            <person name="Oeyen J.P."/>
            <person name="Petersen M."/>
            <person name="Panagiotis P."/>
            <person name="Wilbrandt J."/>
            <person name="Tanja T."/>
        </authorList>
    </citation>
    <scope>NUCLEOTIDE SEQUENCE</scope>
    <source>
        <strain evidence="9">GBR_01_08_01A</strain>
        <tissue evidence="9">Thorax + abdomen</tissue>
    </source>
</reference>
<dbReference type="EMBL" id="JAIFRP010000026">
    <property type="protein sequence ID" value="KAK2584658.1"/>
    <property type="molecule type" value="Genomic_DNA"/>
</dbReference>
<accession>A0AAD9VRT4</accession>
<feature type="transmembrane region" description="Helical" evidence="7">
    <location>
        <begin position="336"/>
        <end position="357"/>
    </location>
</feature>
<evidence type="ECO:0000313" key="10">
    <source>
        <dbReference type="Proteomes" id="UP001258017"/>
    </source>
</evidence>
<gene>
    <name evidence="9" type="ORF">KPH14_007004</name>
</gene>
<evidence type="ECO:0000256" key="4">
    <source>
        <dbReference type="ARBA" id="ARBA00022692"/>
    </source>
</evidence>
<comment type="subcellular location">
    <subcellularLocation>
        <location evidence="1">Cell membrane</location>
        <topology evidence="1">Multi-pass membrane protein</topology>
    </subcellularLocation>
    <subcellularLocation>
        <location evidence="7">Membrane</location>
        <topology evidence="7">Multi-pass membrane protein</topology>
    </subcellularLocation>
</comment>
<dbReference type="PANTHER" id="PTHR16024">
    <property type="entry name" value="XK-RELATED PROTEIN"/>
    <property type="match status" value="1"/>
</dbReference>
<feature type="transmembrane region" description="Helical" evidence="7">
    <location>
        <begin position="305"/>
        <end position="324"/>
    </location>
</feature>
<evidence type="ECO:0000256" key="2">
    <source>
        <dbReference type="ARBA" id="ARBA00008789"/>
    </source>
</evidence>
<keyword evidence="3" id="KW-1003">Cell membrane</keyword>
<sequence length="1160" mass="132325">MAAAELKQKHVPFDEIAKSSISQTISHREIECYQFKIKDLLYYVFSIFFIITDTVTDSFAFVQYLLQGHITWGCLSLSFTIIPAGIIQLFSLRWQQSDGSIKLIHWILHILFLGVFYRYLTLLYTVVNSLRSKQFLKDKKSLYREESDICMLQLFESFIGAAPQLVLQLYIITILHDAPTCTSMSAMASLCSLIWAIGTYIKAMHKISPNHSNESWIALMLQYLWRGGMLASRLAVLVLTAICLRKWFSLFLGLHWLFMTIWVILQNTDFCSTIWEERIYNCIIGLIYCFDFFNLCEGKSRYKVFAFYFVIVIENVSSLVIYMLNFKETTTIDILVVMIFFIIGGMLIGLISMLLYYTKFHPTRHLTLDKVSNQNLNITATNDTDTPRSFKQHYCDFLPHSADISVKITSEEVTADKQFLLTNIVQNTDCLEEGIVNEAYKIENEIKTTEHIVSKCESSPSSLSKNREISLTHDIDISMINSCPKCNRIVHNNYKDDFNVICHCIDIENNVPSADSLSTIHHRKRRGICLPIVEDLDKEKNRTVINSNIHLSSQKRRGICSSNQLEFTIDTNVESLEPDFQQCKISTTNTGIDLNRKFSSLQETSETVSGVLNTIKDKQVLQIISTSYNDKDSDRDKLSKDTQQKDETMSCVTSIHDYENICPLGVARPPWCIRSWNGYTDIETYLHDDSVVRDRRRDTLTSTTTGTTYSSDFSDGTCTSSLIRRILKQDDYLDTLTYDLIDSNEVKLKCNDDLYTVSSNTEEQNATLYVAKPVVIDDTGGMFSLDTIVEEHDDDGNDDDDDDTIFFIDTKPVQPACTSVSSLVSTIDQIRTCAAENSPRHIYHRTESHWGDMTQKDLSFTNVLFSNDFDDTLVNDVSLTKSLNKSPGKIIEKCELNTIREFVKSCAIESIKKTPLIDAILSDSPILGSRTKIQKQMSETASSHVYNSNEHDLYIEMSSLVPVVNINDTCTDVVDNKSRDLKNSLESRNNVSAVTSTSERSMKDTSKSMCSVNDVVNDNHCNKREKTISYTKKKLSSLKEKFEPKSQQLVYMVTPNNGITVEHVNLSKNPDALTKNVSIVLKKAPSLSFTHDKENLAPIAIKKENVDIKHSDVYIKKSNNIYENEATLYNVRLNVEDKRHVFLEQVLKRKKSFTQNIKNL</sequence>
<evidence type="ECO:0000256" key="3">
    <source>
        <dbReference type="ARBA" id="ARBA00022475"/>
    </source>
</evidence>
<comment type="caution">
    <text evidence="9">The sequence shown here is derived from an EMBL/GenBank/DDBJ whole genome shotgun (WGS) entry which is preliminary data.</text>
</comment>
<feature type="compositionally biased region" description="Polar residues" evidence="8">
    <location>
        <begin position="986"/>
        <end position="999"/>
    </location>
</feature>
<feature type="transmembrane region" description="Helical" evidence="7">
    <location>
        <begin position="69"/>
        <end position="91"/>
    </location>
</feature>
<evidence type="ECO:0000256" key="1">
    <source>
        <dbReference type="ARBA" id="ARBA00004651"/>
    </source>
</evidence>
<keyword evidence="5 7" id="KW-1133">Transmembrane helix</keyword>
<dbReference type="AlphaFoldDB" id="A0AAD9VRT4"/>
<evidence type="ECO:0000313" key="9">
    <source>
        <dbReference type="EMBL" id="KAK2584658.1"/>
    </source>
</evidence>
<protein>
    <recommendedName>
        <fullName evidence="7">XK-related protein</fullName>
    </recommendedName>
</protein>
<feature type="transmembrane region" description="Helical" evidence="7">
    <location>
        <begin position="277"/>
        <end position="293"/>
    </location>
</feature>
<dbReference type="PANTHER" id="PTHR16024:SF28">
    <property type="entry name" value="XK-RELATED PROTEIN"/>
    <property type="match status" value="1"/>
</dbReference>
<comment type="similarity">
    <text evidence="2 7">Belongs to the XK family.</text>
</comment>
<dbReference type="InterPro" id="IPR018629">
    <property type="entry name" value="XK-rel"/>
</dbReference>
<name>A0AAD9VRT4_9HYME</name>
<evidence type="ECO:0000256" key="8">
    <source>
        <dbReference type="SAM" id="MobiDB-lite"/>
    </source>
</evidence>
<feature type="transmembrane region" description="Helical" evidence="7">
    <location>
        <begin position="103"/>
        <end position="127"/>
    </location>
</feature>
<feature type="transmembrane region" description="Helical" evidence="7">
    <location>
        <begin position="40"/>
        <end position="62"/>
    </location>
</feature>
<evidence type="ECO:0000256" key="7">
    <source>
        <dbReference type="RuleBase" id="RU910716"/>
    </source>
</evidence>
<keyword evidence="6 7" id="KW-0472">Membrane</keyword>
<keyword evidence="4 7" id="KW-0812">Transmembrane</keyword>
<organism evidence="9 10">
    <name type="scientific">Odynerus spinipes</name>
    <dbReference type="NCBI Taxonomy" id="1348599"/>
    <lineage>
        <taxon>Eukaryota</taxon>
        <taxon>Metazoa</taxon>
        <taxon>Ecdysozoa</taxon>
        <taxon>Arthropoda</taxon>
        <taxon>Hexapoda</taxon>
        <taxon>Insecta</taxon>
        <taxon>Pterygota</taxon>
        <taxon>Neoptera</taxon>
        <taxon>Endopterygota</taxon>
        <taxon>Hymenoptera</taxon>
        <taxon>Apocrita</taxon>
        <taxon>Aculeata</taxon>
        <taxon>Vespoidea</taxon>
        <taxon>Vespidae</taxon>
        <taxon>Eumeninae</taxon>
        <taxon>Odynerus</taxon>
    </lineage>
</organism>
<dbReference type="InterPro" id="IPR050895">
    <property type="entry name" value="XK-related_scramblase"/>
</dbReference>
<feature type="transmembrane region" description="Helical" evidence="7">
    <location>
        <begin position="248"/>
        <end position="265"/>
    </location>
</feature>
<feature type="transmembrane region" description="Helical" evidence="7">
    <location>
        <begin position="148"/>
        <end position="172"/>
    </location>
</feature>
<proteinExistence type="inferred from homology"/>
<evidence type="ECO:0000256" key="5">
    <source>
        <dbReference type="ARBA" id="ARBA00022989"/>
    </source>
</evidence>
<evidence type="ECO:0000256" key="6">
    <source>
        <dbReference type="ARBA" id="ARBA00023136"/>
    </source>
</evidence>
<reference evidence="9" key="2">
    <citation type="journal article" date="2023" name="Commun. Biol.">
        <title>Intrasexual cuticular hydrocarbon dimorphism in a wasp sheds light on hydrocarbon biosynthesis genes in Hymenoptera.</title>
        <authorList>
            <person name="Moris V.C."/>
            <person name="Podsiadlowski L."/>
            <person name="Martin S."/>
            <person name="Oeyen J.P."/>
            <person name="Donath A."/>
            <person name="Petersen M."/>
            <person name="Wilbrandt J."/>
            <person name="Misof B."/>
            <person name="Liedtke D."/>
            <person name="Thamm M."/>
            <person name="Scheiner R."/>
            <person name="Schmitt T."/>
            <person name="Niehuis O."/>
        </authorList>
    </citation>
    <scope>NUCLEOTIDE SEQUENCE</scope>
    <source>
        <strain evidence="9">GBR_01_08_01A</strain>
    </source>
</reference>
<feature type="transmembrane region" description="Helical" evidence="7">
    <location>
        <begin position="184"/>
        <end position="203"/>
    </location>
</feature>
<dbReference type="GO" id="GO:0005886">
    <property type="term" value="C:plasma membrane"/>
    <property type="evidence" value="ECO:0007669"/>
    <property type="project" value="UniProtKB-SubCell"/>
</dbReference>
<feature type="transmembrane region" description="Helical" evidence="7">
    <location>
        <begin position="223"/>
        <end position="242"/>
    </location>
</feature>
<keyword evidence="10" id="KW-1185">Reference proteome</keyword>
<dbReference type="Pfam" id="PF09815">
    <property type="entry name" value="XK-related"/>
    <property type="match status" value="1"/>
</dbReference>
<feature type="region of interest" description="Disordered" evidence="8">
    <location>
        <begin position="984"/>
        <end position="1006"/>
    </location>
</feature>